<dbReference type="OrthoDB" id="5990150at2759"/>
<keyword evidence="3" id="KW-1185">Reference proteome</keyword>
<dbReference type="EMBL" id="CACRXK020000017">
    <property type="protein sequence ID" value="CAB3976851.1"/>
    <property type="molecule type" value="Genomic_DNA"/>
</dbReference>
<dbReference type="Proteomes" id="UP001152795">
    <property type="component" value="Unassembled WGS sequence"/>
</dbReference>
<proteinExistence type="predicted"/>
<accession>A0A7D9D5S2</accession>
<evidence type="ECO:0000313" key="3">
    <source>
        <dbReference type="Proteomes" id="UP001152795"/>
    </source>
</evidence>
<feature type="compositionally biased region" description="Acidic residues" evidence="1">
    <location>
        <begin position="68"/>
        <end position="82"/>
    </location>
</feature>
<evidence type="ECO:0000256" key="1">
    <source>
        <dbReference type="SAM" id="MobiDB-lite"/>
    </source>
</evidence>
<gene>
    <name evidence="2" type="ORF">PACLA_8A040296</name>
</gene>
<sequence length="106" mass="11948">MTPLPVVSLTSNDCELLHNWASAYGAAVRQRTVRQETTMAKHGTLPEFVHQRHLIVGQKVSLNFELDEDEDLHDIEPNEDAIDGNNPDEGQDEFDESSDEDIIKMS</sequence>
<comment type="caution">
    <text evidence="2">The sequence shown here is derived from an EMBL/GenBank/DDBJ whole genome shotgun (WGS) entry which is preliminary data.</text>
</comment>
<name>A0A7D9D5S2_PARCT</name>
<organism evidence="2 3">
    <name type="scientific">Paramuricea clavata</name>
    <name type="common">Red gorgonian</name>
    <name type="synonym">Violescent sea-whip</name>
    <dbReference type="NCBI Taxonomy" id="317549"/>
    <lineage>
        <taxon>Eukaryota</taxon>
        <taxon>Metazoa</taxon>
        <taxon>Cnidaria</taxon>
        <taxon>Anthozoa</taxon>
        <taxon>Octocorallia</taxon>
        <taxon>Malacalcyonacea</taxon>
        <taxon>Plexauridae</taxon>
        <taxon>Paramuricea</taxon>
    </lineage>
</organism>
<reference evidence="2" key="1">
    <citation type="submission" date="2020-04" db="EMBL/GenBank/DDBJ databases">
        <authorList>
            <person name="Alioto T."/>
            <person name="Alioto T."/>
            <person name="Gomez Garrido J."/>
        </authorList>
    </citation>
    <scope>NUCLEOTIDE SEQUENCE</scope>
    <source>
        <strain evidence="2">A484AB</strain>
    </source>
</reference>
<feature type="compositionally biased region" description="Acidic residues" evidence="1">
    <location>
        <begin position="89"/>
        <end position="100"/>
    </location>
</feature>
<evidence type="ECO:0000313" key="2">
    <source>
        <dbReference type="EMBL" id="CAB3976851.1"/>
    </source>
</evidence>
<protein>
    <submittedName>
        <fullName evidence="2">Uncharacterized protein</fullName>
    </submittedName>
</protein>
<dbReference type="AlphaFoldDB" id="A0A7D9D5S2"/>
<feature type="region of interest" description="Disordered" evidence="1">
    <location>
        <begin position="68"/>
        <end position="106"/>
    </location>
</feature>